<feature type="region of interest" description="Disordered" evidence="1">
    <location>
        <begin position="1"/>
        <end position="35"/>
    </location>
</feature>
<dbReference type="AlphaFoldDB" id="A0A6A6L5Q3"/>
<keyword evidence="3" id="KW-1185">Reference proteome</keyword>
<evidence type="ECO:0000313" key="3">
    <source>
        <dbReference type="Proteomes" id="UP000467840"/>
    </source>
</evidence>
<evidence type="ECO:0000256" key="1">
    <source>
        <dbReference type="SAM" id="MobiDB-lite"/>
    </source>
</evidence>
<name>A0A6A6L5Q3_HEVBR</name>
<evidence type="ECO:0000313" key="2">
    <source>
        <dbReference type="EMBL" id="KAF2296740.1"/>
    </source>
</evidence>
<protein>
    <submittedName>
        <fullName evidence="2">Uncharacterized protein</fullName>
    </submittedName>
</protein>
<sequence length="171" mass="19574">MSETKSMEPNAETRPWRLRNQSLDGRAHSEDEPGLQFRPIRWIDLRPITEPNLPPENPMPPRVSPKDYFFGPVLNELIERVTQNHQPGLPPAPESVINVIPTLPSVPENSTPAHDDHREHVDHRERKPVDAWNGTYLTLRRQLGNLWPDRPRYGGISPLGGHYGAFHGREI</sequence>
<gene>
    <name evidence="2" type="ORF">GH714_001566</name>
</gene>
<comment type="caution">
    <text evidence="2">The sequence shown here is derived from an EMBL/GenBank/DDBJ whole genome shotgun (WGS) entry which is preliminary data.</text>
</comment>
<proteinExistence type="predicted"/>
<organism evidence="2 3">
    <name type="scientific">Hevea brasiliensis</name>
    <name type="common">Para rubber tree</name>
    <name type="synonym">Siphonia brasiliensis</name>
    <dbReference type="NCBI Taxonomy" id="3981"/>
    <lineage>
        <taxon>Eukaryota</taxon>
        <taxon>Viridiplantae</taxon>
        <taxon>Streptophyta</taxon>
        <taxon>Embryophyta</taxon>
        <taxon>Tracheophyta</taxon>
        <taxon>Spermatophyta</taxon>
        <taxon>Magnoliopsida</taxon>
        <taxon>eudicotyledons</taxon>
        <taxon>Gunneridae</taxon>
        <taxon>Pentapetalae</taxon>
        <taxon>rosids</taxon>
        <taxon>fabids</taxon>
        <taxon>Malpighiales</taxon>
        <taxon>Euphorbiaceae</taxon>
        <taxon>Crotonoideae</taxon>
        <taxon>Micrandreae</taxon>
        <taxon>Hevea</taxon>
    </lineage>
</organism>
<accession>A0A6A6L5Q3</accession>
<dbReference type="EMBL" id="JAAGAX010000012">
    <property type="protein sequence ID" value="KAF2296740.1"/>
    <property type="molecule type" value="Genomic_DNA"/>
</dbReference>
<dbReference type="Proteomes" id="UP000467840">
    <property type="component" value="Chromosome 18"/>
</dbReference>
<reference evidence="2 3" key="1">
    <citation type="journal article" date="2020" name="Mol. Plant">
        <title>The Chromosome-Based Rubber Tree Genome Provides New Insights into Spurge Genome Evolution and Rubber Biosynthesis.</title>
        <authorList>
            <person name="Liu J."/>
            <person name="Shi C."/>
            <person name="Shi C.C."/>
            <person name="Li W."/>
            <person name="Zhang Q.J."/>
            <person name="Zhang Y."/>
            <person name="Li K."/>
            <person name="Lu H.F."/>
            <person name="Shi C."/>
            <person name="Zhu S.T."/>
            <person name="Xiao Z.Y."/>
            <person name="Nan H."/>
            <person name="Yue Y."/>
            <person name="Zhu X.G."/>
            <person name="Wu Y."/>
            <person name="Hong X.N."/>
            <person name="Fan G.Y."/>
            <person name="Tong Y."/>
            <person name="Zhang D."/>
            <person name="Mao C.L."/>
            <person name="Liu Y.L."/>
            <person name="Hao S.J."/>
            <person name="Liu W.Q."/>
            <person name="Lv M.Q."/>
            <person name="Zhang H.B."/>
            <person name="Liu Y."/>
            <person name="Hu-Tang G.R."/>
            <person name="Wang J.P."/>
            <person name="Wang J.H."/>
            <person name="Sun Y.H."/>
            <person name="Ni S.B."/>
            <person name="Chen W.B."/>
            <person name="Zhang X.C."/>
            <person name="Jiao Y.N."/>
            <person name="Eichler E.E."/>
            <person name="Li G.H."/>
            <person name="Liu X."/>
            <person name="Gao L.Z."/>
        </authorList>
    </citation>
    <scope>NUCLEOTIDE SEQUENCE [LARGE SCALE GENOMIC DNA]</scope>
    <source>
        <strain evidence="3">cv. GT1</strain>
        <tissue evidence="2">Leaf</tissue>
    </source>
</reference>